<comment type="caution">
    <text evidence="1">The sequence shown here is derived from an EMBL/GenBank/DDBJ whole genome shotgun (WGS) entry which is preliminary data.</text>
</comment>
<dbReference type="AlphaFoldDB" id="A0A8I0GVN8"/>
<protein>
    <submittedName>
        <fullName evidence="1">ATPase</fullName>
    </submittedName>
</protein>
<dbReference type="EMBL" id="JAABFR010000035">
    <property type="protein sequence ID" value="MBD4334506.1"/>
    <property type="molecule type" value="Genomic_DNA"/>
</dbReference>
<reference evidence="1" key="1">
    <citation type="submission" date="2020-01" db="EMBL/GenBank/DDBJ databases">
        <authorList>
            <person name="Richard D."/>
        </authorList>
    </citation>
    <scope>NUCLEOTIDE SEQUENCE</scope>
    <source>
        <strain evidence="1">JP541</strain>
    </source>
</reference>
<evidence type="ECO:0000313" key="2">
    <source>
        <dbReference type="Proteomes" id="UP000653002"/>
    </source>
</evidence>
<proteinExistence type="predicted"/>
<evidence type="ECO:0000313" key="1">
    <source>
        <dbReference type="EMBL" id="MBD4334506.1"/>
    </source>
</evidence>
<feature type="non-terminal residue" evidence="1">
    <location>
        <position position="1"/>
    </location>
</feature>
<sequence length="34" mass="3790">CDNMLKTTEEAMVENAAQVKNVRANLRQNAKKNG</sequence>
<accession>A0A8I0GVN8</accession>
<gene>
    <name evidence="1" type="ORF">GUH15_00130</name>
</gene>
<dbReference type="Proteomes" id="UP000653002">
    <property type="component" value="Unassembled WGS sequence"/>
</dbReference>
<organism evidence="1 2">
    <name type="scientific">Xanthomonas citri pv. citri</name>
    <dbReference type="NCBI Taxonomy" id="611301"/>
    <lineage>
        <taxon>Bacteria</taxon>
        <taxon>Pseudomonadati</taxon>
        <taxon>Pseudomonadota</taxon>
        <taxon>Gammaproteobacteria</taxon>
        <taxon>Lysobacterales</taxon>
        <taxon>Lysobacteraceae</taxon>
        <taxon>Xanthomonas</taxon>
    </lineage>
</organism>
<name>A0A8I0GVN8_XANCI</name>